<keyword evidence="2" id="KW-1134">Transmembrane beta strand</keyword>
<dbReference type="PANTHER" id="PTHR30026:SF20">
    <property type="entry name" value="OUTER MEMBRANE PROTEIN TOLC"/>
    <property type="match status" value="1"/>
</dbReference>
<evidence type="ECO:0000313" key="7">
    <source>
        <dbReference type="EMBL" id="WPL16574.1"/>
    </source>
</evidence>
<dbReference type="InterPro" id="IPR051906">
    <property type="entry name" value="TolC-like"/>
</dbReference>
<keyword evidence="5" id="KW-0998">Cell outer membrane</keyword>
<name>A0ABZ0S8I2_9GAMM</name>
<dbReference type="Proteomes" id="UP001432180">
    <property type="component" value="Chromosome"/>
</dbReference>
<comment type="subcellular location">
    <subcellularLocation>
        <location evidence="1">Cell outer membrane</location>
    </subcellularLocation>
</comment>
<organism evidence="7 8">
    <name type="scientific">Thiorhodovibrio winogradskyi</name>
    <dbReference type="NCBI Taxonomy" id="77007"/>
    <lineage>
        <taxon>Bacteria</taxon>
        <taxon>Pseudomonadati</taxon>
        <taxon>Pseudomonadota</taxon>
        <taxon>Gammaproteobacteria</taxon>
        <taxon>Chromatiales</taxon>
        <taxon>Chromatiaceae</taxon>
        <taxon>Thiorhodovibrio</taxon>
    </lineage>
</organism>
<evidence type="ECO:0000256" key="1">
    <source>
        <dbReference type="ARBA" id="ARBA00004442"/>
    </source>
</evidence>
<evidence type="ECO:0000256" key="4">
    <source>
        <dbReference type="ARBA" id="ARBA00023136"/>
    </source>
</evidence>
<feature type="chain" id="PRO_5045898780" evidence="6">
    <location>
        <begin position="26"/>
        <end position="515"/>
    </location>
</feature>
<dbReference type="EMBL" id="CP121472">
    <property type="protein sequence ID" value="WPL16574.1"/>
    <property type="molecule type" value="Genomic_DNA"/>
</dbReference>
<reference evidence="7 8" key="1">
    <citation type="journal article" date="2023" name="Microorganisms">
        <title>Thiorhodovibrio frisius and Trv. litoralis spp. nov., Two Novel Members from a Clade of Fastidious Purple Sulfur Bacteria That Exhibit Unique Red-Shifted Light-Harvesting Capabilities.</title>
        <authorList>
            <person name="Methner A."/>
            <person name="Kuzyk S.B."/>
            <person name="Petersen J."/>
            <person name="Bauer S."/>
            <person name="Brinkmann H."/>
            <person name="Sichau K."/>
            <person name="Wanner G."/>
            <person name="Wolf J."/>
            <person name="Neumann-Schaal M."/>
            <person name="Henke P."/>
            <person name="Tank M."/>
            <person name="Sproer C."/>
            <person name="Bunk B."/>
            <person name="Overmann J."/>
        </authorList>
    </citation>
    <scope>NUCLEOTIDE SEQUENCE [LARGE SCALE GENOMIC DNA]</scope>
    <source>
        <strain evidence="7 8">DSM 6702</strain>
    </source>
</reference>
<accession>A0ABZ0S8I2</accession>
<keyword evidence="6" id="KW-0732">Signal</keyword>
<keyword evidence="4" id="KW-0472">Membrane</keyword>
<dbReference type="PANTHER" id="PTHR30026">
    <property type="entry name" value="OUTER MEMBRANE PROTEIN TOLC"/>
    <property type="match status" value="1"/>
</dbReference>
<evidence type="ECO:0000313" key="8">
    <source>
        <dbReference type="Proteomes" id="UP001432180"/>
    </source>
</evidence>
<keyword evidence="8" id="KW-1185">Reference proteome</keyword>
<dbReference type="SUPFAM" id="SSF56954">
    <property type="entry name" value="Outer membrane efflux proteins (OEP)"/>
    <property type="match status" value="1"/>
</dbReference>
<evidence type="ECO:0000256" key="3">
    <source>
        <dbReference type="ARBA" id="ARBA00022692"/>
    </source>
</evidence>
<feature type="signal peptide" evidence="6">
    <location>
        <begin position="1"/>
        <end position="25"/>
    </location>
</feature>
<proteinExistence type="predicted"/>
<protein>
    <submittedName>
        <fullName evidence="7">Type I secretion outer membrane protein, TolC family</fullName>
    </submittedName>
</protein>
<evidence type="ECO:0000256" key="2">
    <source>
        <dbReference type="ARBA" id="ARBA00022452"/>
    </source>
</evidence>
<evidence type="ECO:0000256" key="6">
    <source>
        <dbReference type="SAM" id="SignalP"/>
    </source>
</evidence>
<dbReference type="PROSITE" id="PS51257">
    <property type="entry name" value="PROKAR_LIPOPROTEIN"/>
    <property type="match status" value="1"/>
</dbReference>
<keyword evidence="3" id="KW-0812">Transmembrane</keyword>
<gene>
    <name evidence="7" type="ORF">Thiowin_01541</name>
</gene>
<dbReference type="Gene3D" id="1.20.1600.10">
    <property type="entry name" value="Outer membrane efflux proteins (OEP)"/>
    <property type="match status" value="1"/>
</dbReference>
<evidence type="ECO:0000256" key="5">
    <source>
        <dbReference type="ARBA" id="ARBA00023237"/>
    </source>
</evidence>
<sequence>MKAVSTSLGSSALLFIALLVTSGCAVKPVAFTEDEYRAIIGADRAAWLGGMEAVSGAICLDEAIARALKYNLDHRVRLLELALSAAQLDAGQFDMLPQLLANAGYNWRNKDLIRNSTDSVTGEPSLANPFISSERDTFTADLGLSWSLLDFGLGYYNAKQNADRLLVANERRRKAMHTLIQNVTTTYWRALAGQQLRAQVSQTIREAESALADSREILRSKLQDPEEALRYQRNLLENLRLLENVDRELALAAIDLNTLLGLPPGSEIQLVEPKRSDLRPVSLAMEKLEEIALANNADLKEKSYNARIAAQETRKTLLKMVPGLKFNYGTNYDSDSYLINKEWNQASLTASYNLFNILATPARKRVSDFERKVADSERMAVQVAVLSQLHLAKNQYHDAIRQYRRAESIFQVDSRLSKLAIGEEQTEMGAPLERISREVTQILSSVRMYQSMARVNEASGRIQATMGLEPQIGRVDETILADLRRQVSRSYEQLPVGILHQWNCPIDPPVQVRAP</sequence>